<feature type="domain" description="DUF4174" evidence="3">
    <location>
        <begin position="60"/>
        <end position="161"/>
    </location>
</feature>
<evidence type="ECO:0000256" key="2">
    <source>
        <dbReference type="SAM" id="SignalP"/>
    </source>
</evidence>
<dbReference type="Proteomes" id="UP000294662">
    <property type="component" value="Unassembled WGS sequence"/>
</dbReference>
<accession>A0A4R5F1Z4</accession>
<keyword evidence="1 2" id="KW-0732">Signal</keyword>
<keyword evidence="5" id="KW-1185">Reference proteome</keyword>
<evidence type="ECO:0000256" key="1">
    <source>
        <dbReference type="ARBA" id="ARBA00022729"/>
    </source>
</evidence>
<evidence type="ECO:0000259" key="3">
    <source>
        <dbReference type="Pfam" id="PF13778"/>
    </source>
</evidence>
<proteinExistence type="predicted"/>
<feature type="chain" id="PRO_5020327014" evidence="2">
    <location>
        <begin position="20"/>
        <end position="171"/>
    </location>
</feature>
<sequence length="171" mass="19026">MKRILAFVLSASIPLSAAAAEEAVPIDETLSVDETAQAAPTEDSQPAEEPFIRPVGETELSTFLWRNRPIVIFSDTPADPRFADQIAMLEAEAERLMVRDVVVLIDTDPAARSPAREKLHPRGFQFVLIAKDGTVALRKPAPLSVREITRTIDKMPMRLREIEERRAAPTR</sequence>
<dbReference type="Pfam" id="PF13778">
    <property type="entry name" value="DUF4174"/>
    <property type="match status" value="1"/>
</dbReference>
<reference evidence="4 5" key="1">
    <citation type="submission" date="2019-03" db="EMBL/GenBank/DDBJ databases">
        <authorList>
            <person name="Zhang S."/>
        </authorList>
    </citation>
    <scope>NUCLEOTIDE SEQUENCE [LARGE SCALE GENOMIC DNA]</scope>
    <source>
        <strain evidence="4 5">S4J41</strain>
    </source>
</reference>
<dbReference type="InterPro" id="IPR025232">
    <property type="entry name" value="DUF4174"/>
</dbReference>
<evidence type="ECO:0000313" key="4">
    <source>
        <dbReference type="EMBL" id="TDE41210.1"/>
    </source>
</evidence>
<dbReference type="RefSeq" id="WP_132827199.1">
    <property type="nucleotide sequence ID" value="NZ_SMFP01000001.1"/>
</dbReference>
<dbReference type="OrthoDB" id="7362103at2"/>
<evidence type="ECO:0000313" key="5">
    <source>
        <dbReference type="Proteomes" id="UP000294662"/>
    </source>
</evidence>
<name>A0A4R5F1Z4_9RHOB</name>
<comment type="caution">
    <text evidence="4">The sequence shown here is derived from an EMBL/GenBank/DDBJ whole genome shotgun (WGS) entry which is preliminary data.</text>
</comment>
<organism evidence="4 5">
    <name type="scientific">Antarcticimicrobium sediminis</name>
    <dbReference type="NCBI Taxonomy" id="2546227"/>
    <lineage>
        <taxon>Bacteria</taxon>
        <taxon>Pseudomonadati</taxon>
        <taxon>Pseudomonadota</taxon>
        <taxon>Alphaproteobacteria</taxon>
        <taxon>Rhodobacterales</taxon>
        <taxon>Paracoccaceae</taxon>
        <taxon>Antarcticimicrobium</taxon>
    </lineage>
</organism>
<feature type="signal peptide" evidence="2">
    <location>
        <begin position="1"/>
        <end position="19"/>
    </location>
</feature>
<gene>
    <name evidence="4" type="ORF">E1B25_03185</name>
</gene>
<protein>
    <submittedName>
        <fullName evidence="4">DUF4174 domain-containing protein</fullName>
    </submittedName>
</protein>
<dbReference type="AlphaFoldDB" id="A0A4R5F1Z4"/>
<dbReference type="EMBL" id="SMFP01000001">
    <property type="protein sequence ID" value="TDE41210.1"/>
    <property type="molecule type" value="Genomic_DNA"/>
</dbReference>